<dbReference type="InterPro" id="IPR017896">
    <property type="entry name" value="4Fe4S_Fe-S-bd"/>
</dbReference>
<evidence type="ECO:0000256" key="8">
    <source>
        <dbReference type="ARBA" id="ARBA00023014"/>
    </source>
</evidence>
<dbReference type="SUPFAM" id="SSF54862">
    <property type="entry name" value="4Fe-4S ferredoxins"/>
    <property type="match status" value="1"/>
</dbReference>
<name>A0A9R1C7R7_9BACT</name>
<feature type="domain" description="4Fe-4S ferredoxin-type" evidence="12">
    <location>
        <begin position="119"/>
        <end position="148"/>
    </location>
</feature>
<dbReference type="EMBL" id="BPUB01000001">
    <property type="protein sequence ID" value="GJG57571.1"/>
    <property type="molecule type" value="Genomic_DNA"/>
</dbReference>
<evidence type="ECO:0000256" key="1">
    <source>
        <dbReference type="ARBA" id="ARBA00022475"/>
    </source>
</evidence>
<evidence type="ECO:0000256" key="6">
    <source>
        <dbReference type="ARBA" id="ARBA00022967"/>
    </source>
</evidence>
<dbReference type="GO" id="GO:0016651">
    <property type="term" value="F:oxidoreductase activity, acting on NAD(P)H"/>
    <property type="evidence" value="ECO:0007669"/>
    <property type="project" value="InterPro"/>
</dbReference>
<dbReference type="Gene3D" id="3.30.70.3270">
    <property type="match status" value="1"/>
</dbReference>
<keyword evidence="6" id="KW-1278">Translocase</keyword>
<evidence type="ECO:0000256" key="7">
    <source>
        <dbReference type="ARBA" id="ARBA00023004"/>
    </source>
</evidence>
<evidence type="ECO:0000256" key="5">
    <source>
        <dbReference type="ARBA" id="ARBA00022737"/>
    </source>
</evidence>
<comment type="caution">
    <text evidence="13">The sequence shown here is derived from an EMBL/GenBank/DDBJ whole genome shotgun (WGS) entry which is preliminary data.</text>
</comment>
<sequence>MEDKKQSYFGEVGSALKTLATGLKVTMKEYFTPKTTEQYPENRKTTLHVAKRHRGRLVFKRVTEDEVNDPQIQKRGLKVGDYKCTACTMCERACPNDTIKITSHMETDPETGRKKKVLDDYQYDLGDCMFCELCVNACNFDAIEFVNDFENSVFDRSKLVLHLDKEKYQGGSLPNIIDGGADWSVGTFNTKTK</sequence>
<dbReference type="RefSeq" id="WP_223929502.1">
    <property type="nucleotide sequence ID" value="NZ_BPTU01000003.1"/>
</dbReference>
<proteinExistence type="predicted"/>
<keyword evidence="9" id="KW-0520">NAD</keyword>
<evidence type="ECO:0000313" key="14">
    <source>
        <dbReference type="Proteomes" id="UP000825483"/>
    </source>
</evidence>
<keyword evidence="1" id="KW-1003">Cell membrane</keyword>
<evidence type="ECO:0000256" key="3">
    <source>
        <dbReference type="ARBA" id="ARBA00022719"/>
    </source>
</evidence>
<dbReference type="GO" id="GO:0048038">
    <property type="term" value="F:quinone binding"/>
    <property type="evidence" value="ECO:0007669"/>
    <property type="project" value="UniProtKB-KW"/>
</dbReference>
<dbReference type="PROSITE" id="PS51379">
    <property type="entry name" value="4FE4S_FER_2"/>
    <property type="match status" value="2"/>
</dbReference>
<gene>
    <name evidence="13" type="ORF">PRLR5076_04220</name>
</gene>
<feature type="domain" description="4Fe-4S ferredoxin-type" evidence="12">
    <location>
        <begin position="75"/>
        <end position="104"/>
    </location>
</feature>
<dbReference type="PROSITE" id="PS00198">
    <property type="entry name" value="4FE4S_FER_1"/>
    <property type="match status" value="1"/>
</dbReference>
<protein>
    <submittedName>
        <fullName evidence="13">NADH dehydrogenase subunit I</fullName>
    </submittedName>
</protein>
<keyword evidence="2" id="KW-0004">4Fe-4S</keyword>
<keyword evidence="5" id="KW-0677">Repeat</keyword>
<dbReference type="Pfam" id="PF12838">
    <property type="entry name" value="Fer4_7"/>
    <property type="match status" value="1"/>
</dbReference>
<evidence type="ECO:0000256" key="2">
    <source>
        <dbReference type="ARBA" id="ARBA00022485"/>
    </source>
</evidence>
<evidence type="ECO:0000256" key="10">
    <source>
        <dbReference type="ARBA" id="ARBA00023075"/>
    </source>
</evidence>
<evidence type="ECO:0000259" key="12">
    <source>
        <dbReference type="PROSITE" id="PS51379"/>
    </source>
</evidence>
<dbReference type="InterPro" id="IPR017900">
    <property type="entry name" value="4Fe4S_Fe_S_CS"/>
</dbReference>
<dbReference type="GO" id="GO:0051539">
    <property type="term" value="F:4 iron, 4 sulfur cluster binding"/>
    <property type="evidence" value="ECO:0007669"/>
    <property type="project" value="UniProtKB-KW"/>
</dbReference>
<keyword evidence="14" id="KW-1185">Reference proteome</keyword>
<dbReference type="GO" id="GO:0046872">
    <property type="term" value="F:metal ion binding"/>
    <property type="evidence" value="ECO:0007669"/>
    <property type="project" value="UniProtKB-KW"/>
</dbReference>
<keyword evidence="11" id="KW-0472">Membrane</keyword>
<dbReference type="PANTHER" id="PTHR10849">
    <property type="entry name" value="NADH DEHYDROGENASE UBIQUINONE IRON-SULFUR PROTEIN 8, MITOCHONDRIAL"/>
    <property type="match status" value="1"/>
</dbReference>
<organism evidence="13 14">
    <name type="scientific">Prevotella lacticifex</name>
    <dbReference type="NCBI Taxonomy" id="2854755"/>
    <lineage>
        <taxon>Bacteria</taxon>
        <taxon>Pseudomonadati</taxon>
        <taxon>Bacteroidota</taxon>
        <taxon>Bacteroidia</taxon>
        <taxon>Bacteroidales</taxon>
        <taxon>Prevotellaceae</taxon>
        <taxon>Prevotella</taxon>
    </lineage>
</organism>
<reference evidence="13" key="1">
    <citation type="journal article" date="2022" name="Int. J. Syst. Evol. Microbiol.">
        <title>Prevotella lacticifex sp. nov., isolated from the rumen of cows.</title>
        <authorList>
            <person name="Shinkai T."/>
            <person name="Ikeyama N."/>
            <person name="Kumagai M."/>
            <person name="Ohmori H."/>
            <person name="Sakamoto M."/>
            <person name="Ohkuma M."/>
            <person name="Mitsumori M."/>
        </authorList>
    </citation>
    <scope>NUCLEOTIDE SEQUENCE</scope>
    <source>
        <strain evidence="13">R5076</strain>
    </source>
</reference>
<evidence type="ECO:0000256" key="11">
    <source>
        <dbReference type="ARBA" id="ARBA00023136"/>
    </source>
</evidence>
<keyword evidence="3" id="KW-0874">Quinone</keyword>
<keyword evidence="8" id="KW-0411">Iron-sulfur</keyword>
<dbReference type="InterPro" id="IPR010226">
    <property type="entry name" value="NADH_quinone_OxRdtase_chainI"/>
</dbReference>
<dbReference type="AlphaFoldDB" id="A0A9R1C7R7"/>
<dbReference type="GeneID" id="72468475"/>
<keyword evidence="7" id="KW-0408">Iron</keyword>
<evidence type="ECO:0000256" key="4">
    <source>
        <dbReference type="ARBA" id="ARBA00022723"/>
    </source>
</evidence>
<dbReference type="PANTHER" id="PTHR10849:SF24">
    <property type="entry name" value="NADH-QUINONE OXIDOREDUCTASE SUBUNIT I 2"/>
    <property type="match status" value="1"/>
</dbReference>
<evidence type="ECO:0000313" key="13">
    <source>
        <dbReference type="EMBL" id="GJG57571.1"/>
    </source>
</evidence>
<dbReference type="GO" id="GO:0016020">
    <property type="term" value="C:membrane"/>
    <property type="evidence" value="ECO:0007669"/>
    <property type="project" value="InterPro"/>
</dbReference>
<dbReference type="Proteomes" id="UP000825483">
    <property type="component" value="Unassembled WGS sequence"/>
</dbReference>
<keyword evidence="10" id="KW-0830">Ubiquinone</keyword>
<keyword evidence="4" id="KW-0479">Metal-binding</keyword>
<evidence type="ECO:0000256" key="9">
    <source>
        <dbReference type="ARBA" id="ARBA00023027"/>
    </source>
</evidence>
<accession>A0A9R1C7R7</accession>